<name>A0AAV4RID8_9ARAC</name>
<dbReference type="Proteomes" id="UP001054837">
    <property type="component" value="Unassembled WGS sequence"/>
</dbReference>
<reference evidence="1 2" key="1">
    <citation type="submission" date="2021-06" db="EMBL/GenBank/DDBJ databases">
        <title>Caerostris darwini draft genome.</title>
        <authorList>
            <person name="Kono N."/>
            <person name="Arakawa K."/>
        </authorList>
    </citation>
    <scope>NUCLEOTIDE SEQUENCE [LARGE SCALE GENOMIC DNA]</scope>
</reference>
<gene>
    <name evidence="1" type="ORF">CDAR_218491</name>
</gene>
<comment type="caution">
    <text evidence="1">The sequence shown here is derived from an EMBL/GenBank/DDBJ whole genome shotgun (WGS) entry which is preliminary data.</text>
</comment>
<evidence type="ECO:0000313" key="2">
    <source>
        <dbReference type="Proteomes" id="UP001054837"/>
    </source>
</evidence>
<dbReference type="EMBL" id="BPLQ01006195">
    <property type="protein sequence ID" value="GIY20701.1"/>
    <property type="molecule type" value="Genomic_DNA"/>
</dbReference>
<evidence type="ECO:0000313" key="1">
    <source>
        <dbReference type="EMBL" id="GIY20701.1"/>
    </source>
</evidence>
<sequence>MNNPQARQKDPTSLPPYLLDFTACFNNLGTLRSGHQTGKRILRILLFPFLATSAISRGPPPSFERASSASVENQNILKLFWNRLFFLSATDSLLTIPNPEEAPFRLFQPSERKVLESMLIRSRVIRVEKASQLSAPKSKAGLFQQCKRVP</sequence>
<protein>
    <submittedName>
        <fullName evidence="1">Uncharacterized protein</fullName>
    </submittedName>
</protein>
<organism evidence="1 2">
    <name type="scientific">Caerostris darwini</name>
    <dbReference type="NCBI Taxonomy" id="1538125"/>
    <lineage>
        <taxon>Eukaryota</taxon>
        <taxon>Metazoa</taxon>
        <taxon>Ecdysozoa</taxon>
        <taxon>Arthropoda</taxon>
        <taxon>Chelicerata</taxon>
        <taxon>Arachnida</taxon>
        <taxon>Araneae</taxon>
        <taxon>Araneomorphae</taxon>
        <taxon>Entelegynae</taxon>
        <taxon>Araneoidea</taxon>
        <taxon>Araneidae</taxon>
        <taxon>Caerostris</taxon>
    </lineage>
</organism>
<keyword evidence="2" id="KW-1185">Reference proteome</keyword>
<accession>A0AAV4RID8</accession>
<proteinExistence type="predicted"/>
<dbReference type="AlphaFoldDB" id="A0AAV4RID8"/>